<feature type="compositionally biased region" description="Basic and acidic residues" evidence="1">
    <location>
        <begin position="16"/>
        <end position="30"/>
    </location>
</feature>
<proteinExistence type="predicted"/>
<accession>A0A0D2IPF5</accession>
<evidence type="ECO:0000313" key="3">
    <source>
        <dbReference type="Proteomes" id="UP000053617"/>
    </source>
</evidence>
<dbReference type="HOGENOM" id="CLU_030374_0_0_1"/>
<dbReference type="VEuPathDB" id="FungiDB:Z518_05883"/>
<feature type="compositionally biased region" description="Polar residues" evidence="1">
    <location>
        <begin position="1"/>
        <end position="15"/>
    </location>
</feature>
<gene>
    <name evidence="2" type="ORF">Z518_05883</name>
</gene>
<dbReference type="AlphaFoldDB" id="A0A0D2IPF5"/>
<dbReference type="GeneID" id="25293954"/>
<keyword evidence="3" id="KW-1185">Reference proteome</keyword>
<dbReference type="OrthoDB" id="5421041at2759"/>
<feature type="compositionally biased region" description="Polar residues" evidence="1">
    <location>
        <begin position="132"/>
        <end position="143"/>
    </location>
</feature>
<organism evidence="2 3">
    <name type="scientific">Rhinocladiella mackenziei CBS 650.93</name>
    <dbReference type="NCBI Taxonomy" id="1442369"/>
    <lineage>
        <taxon>Eukaryota</taxon>
        <taxon>Fungi</taxon>
        <taxon>Dikarya</taxon>
        <taxon>Ascomycota</taxon>
        <taxon>Pezizomycotina</taxon>
        <taxon>Eurotiomycetes</taxon>
        <taxon>Chaetothyriomycetidae</taxon>
        <taxon>Chaetothyriales</taxon>
        <taxon>Herpotrichiellaceae</taxon>
        <taxon>Rhinocladiella</taxon>
    </lineage>
</organism>
<protein>
    <submittedName>
        <fullName evidence="2">Uncharacterized protein</fullName>
    </submittedName>
</protein>
<sequence length="620" mass="69122">MDESTNTEIAQSHGKTQQEHQDDASEKDLEATGDDEDMTHASDNTSQTGTATNEDGNTDSNNDDPKAVGDTFQWPDLSTFETSDDENLRNSARVFLRIHREEIAERDSEIAKLKAELAQIREGLKGAAAVDANTSHEQSTDQAQPEGKSVLEKRDSGYFELHDDADQPVKTAAFQSTIVQEPASLEAFTLELTNDEPEITFKKIEEIWGSCFEVVKKAMEQDFSEEVLQHWSGDSWPELEERIPNIRAIPLEGSNSPAAKHIRTMLVAALLAQSLEEYILTPNYLLEDDDELRYVLRAINDTEKKNSLRGMILSISEDDDWKETVKAKRVASAVEDVLQPLQRLLPVEILGTFKSELEEVIRNVVSTWEPLQRCKNHYEVNAVAHRSNWEWKSIRWNDGGIEFETVHSRTFADDEGLMVVFPRVCAIDRSKRPFFTPVFPGIVLQRPQTQLQSEPSAGEGAGTEEAVVKTEADQDDLAASMTAEVGVKKVDVDTSEPVEAEMERQPEEIAKELHTAQIEDQPETVVKDTITIPKTEPAPTIVNDQTEEDEEEEDESDEQFQPILESIPEEEDEQGGSKEQPPSVPVPGSEKENVPVPNSEAGGGDKGEDKDNTDGHEGDS</sequence>
<dbReference type="EMBL" id="KN847478">
    <property type="protein sequence ID" value="KIX05011.1"/>
    <property type="molecule type" value="Genomic_DNA"/>
</dbReference>
<feature type="compositionally biased region" description="Polar residues" evidence="1">
    <location>
        <begin position="41"/>
        <end position="60"/>
    </location>
</feature>
<dbReference type="RefSeq" id="XP_013272147.1">
    <property type="nucleotide sequence ID" value="XM_013416693.1"/>
</dbReference>
<reference evidence="2 3" key="1">
    <citation type="submission" date="2015-01" db="EMBL/GenBank/DDBJ databases">
        <title>The Genome Sequence of Rhinocladiella mackenzie CBS 650.93.</title>
        <authorList>
            <consortium name="The Broad Institute Genomics Platform"/>
            <person name="Cuomo C."/>
            <person name="de Hoog S."/>
            <person name="Gorbushina A."/>
            <person name="Stielow B."/>
            <person name="Teixiera M."/>
            <person name="Abouelleil A."/>
            <person name="Chapman S.B."/>
            <person name="Priest M."/>
            <person name="Young S.K."/>
            <person name="Wortman J."/>
            <person name="Nusbaum C."/>
            <person name="Birren B."/>
        </authorList>
    </citation>
    <scope>NUCLEOTIDE SEQUENCE [LARGE SCALE GENOMIC DNA]</scope>
    <source>
        <strain evidence="2 3">CBS 650.93</strain>
    </source>
</reference>
<dbReference type="Proteomes" id="UP000053617">
    <property type="component" value="Unassembled WGS sequence"/>
</dbReference>
<evidence type="ECO:0000313" key="2">
    <source>
        <dbReference type="EMBL" id="KIX05011.1"/>
    </source>
</evidence>
<feature type="region of interest" description="Disordered" evidence="1">
    <location>
        <begin position="128"/>
        <end position="149"/>
    </location>
</feature>
<feature type="compositionally biased region" description="Basic and acidic residues" evidence="1">
    <location>
        <begin position="603"/>
        <end position="620"/>
    </location>
</feature>
<feature type="region of interest" description="Disordered" evidence="1">
    <location>
        <begin position="515"/>
        <end position="620"/>
    </location>
</feature>
<name>A0A0D2IPF5_9EURO</name>
<evidence type="ECO:0000256" key="1">
    <source>
        <dbReference type="SAM" id="MobiDB-lite"/>
    </source>
</evidence>
<feature type="region of interest" description="Disordered" evidence="1">
    <location>
        <begin position="1"/>
        <end position="86"/>
    </location>
</feature>
<feature type="compositionally biased region" description="Acidic residues" evidence="1">
    <location>
        <begin position="545"/>
        <end position="558"/>
    </location>
</feature>